<gene>
    <name evidence="2" type="ORF">B9Z55_028069</name>
</gene>
<accession>A0A2G5SDJ4</accession>
<feature type="coiled-coil region" evidence="1">
    <location>
        <begin position="262"/>
        <end position="319"/>
    </location>
</feature>
<keyword evidence="1" id="KW-0175">Coiled coil</keyword>
<reference evidence="3" key="1">
    <citation type="submission" date="2017-10" db="EMBL/GenBank/DDBJ databases">
        <title>Rapid genome shrinkage in a self-fertile nematode reveals novel sperm competition proteins.</title>
        <authorList>
            <person name="Yin D."/>
            <person name="Schwarz E.M."/>
            <person name="Thomas C.G."/>
            <person name="Felde R.L."/>
            <person name="Korf I.F."/>
            <person name="Cutter A.D."/>
            <person name="Schartner C.M."/>
            <person name="Ralston E.J."/>
            <person name="Meyer B.J."/>
            <person name="Haag E.S."/>
        </authorList>
    </citation>
    <scope>NUCLEOTIDE SEQUENCE [LARGE SCALE GENOMIC DNA]</scope>
    <source>
        <strain evidence="3">JU1422</strain>
    </source>
</reference>
<evidence type="ECO:0000313" key="3">
    <source>
        <dbReference type="Proteomes" id="UP000230233"/>
    </source>
</evidence>
<comment type="caution">
    <text evidence="2">The sequence shown here is derived from an EMBL/GenBank/DDBJ whole genome shotgun (WGS) entry which is preliminary data.</text>
</comment>
<protein>
    <submittedName>
        <fullName evidence="2">Uncharacterized protein</fullName>
    </submittedName>
</protein>
<organism evidence="2 3">
    <name type="scientific">Caenorhabditis nigoni</name>
    <dbReference type="NCBI Taxonomy" id="1611254"/>
    <lineage>
        <taxon>Eukaryota</taxon>
        <taxon>Metazoa</taxon>
        <taxon>Ecdysozoa</taxon>
        <taxon>Nematoda</taxon>
        <taxon>Chromadorea</taxon>
        <taxon>Rhabditida</taxon>
        <taxon>Rhabditina</taxon>
        <taxon>Rhabditomorpha</taxon>
        <taxon>Rhabditoidea</taxon>
        <taxon>Rhabditidae</taxon>
        <taxon>Peloderinae</taxon>
        <taxon>Caenorhabditis</taxon>
    </lineage>
</organism>
<proteinExistence type="predicted"/>
<dbReference type="AlphaFoldDB" id="A0A2G5SDJ4"/>
<evidence type="ECO:0000313" key="2">
    <source>
        <dbReference type="EMBL" id="PIC12989.1"/>
    </source>
</evidence>
<dbReference type="Proteomes" id="UP000230233">
    <property type="component" value="Unassembled WGS sequence"/>
</dbReference>
<keyword evidence="3" id="KW-1185">Reference proteome</keyword>
<sequence>MAPPLWYVRIQQKVDFEKALNEGGERALRLREKVFKDMRALDVELGRNFRNGLREIIGQRRFDLPSGITPYLPPGMISYLNDVSVEKLIEFICTRNEEVWANKVLADLFHCFFTAKEFIDHRNNFILAYHPWDIDDYEKCYKYILKDALYLYAKHGRMFVHALAEFMMQRSLDFFTDHPDAEGLRARVDCLGDYRSRSRDEEKNPYDFENLFYHCLGRILVYQRSDYCGYALAVFAPWLAGAKEALNNSRADFRFYDRKYMKKQQEMRLAKYKIEKNEENDLYVLKKVVPEERKNSKELDGVKNEISKERAKKRKLDINVIKTKHPVVTHTTKEVSDLFHRFTPFPSKGGFANYSMRNKNTTMNQ</sequence>
<name>A0A2G5SDJ4_9PELO</name>
<evidence type="ECO:0000256" key="1">
    <source>
        <dbReference type="SAM" id="Coils"/>
    </source>
</evidence>
<dbReference type="EMBL" id="PDUG01000016">
    <property type="protein sequence ID" value="PIC12989.1"/>
    <property type="molecule type" value="Genomic_DNA"/>
</dbReference>